<evidence type="ECO:0000256" key="3">
    <source>
        <dbReference type="ARBA" id="ARBA00023163"/>
    </source>
</evidence>
<name>A0A1M5X9C0_9FIRM</name>
<dbReference type="Pfam" id="PF01381">
    <property type="entry name" value="HTH_3"/>
    <property type="match status" value="1"/>
</dbReference>
<evidence type="ECO:0000256" key="1">
    <source>
        <dbReference type="ARBA" id="ARBA00023015"/>
    </source>
</evidence>
<dbReference type="PROSITE" id="PS50943">
    <property type="entry name" value="HTH_CROC1"/>
    <property type="match status" value="1"/>
</dbReference>
<protein>
    <submittedName>
        <fullName evidence="5">DNA-binding transcriptional regulator, XRE-family HTH domain</fullName>
    </submittedName>
</protein>
<organism evidence="5 6">
    <name type="scientific">Sporanaerobacter acetigenes DSM 13106</name>
    <dbReference type="NCBI Taxonomy" id="1123281"/>
    <lineage>
        <taxon>Bacteria</taxon>
        <taxon>Bacillati</taxon>
        <taxon>Bacillota</taxon>
        <taxon>Tissierellia</taxon>
        <taxon>Tissierellales</taxon>
        <taxon>Sporanaerobacteraceae</taxon>
        <taxon>Sporanaerobacter</taxon>
    </lineage>
</organism>
<dbReference type="GO" id="GO:0005829">
    <property type="term" value="C:cytosol"/>
    <property type="evidence" value="ECO:0007669"/>
    <property type="project" value="TreeGrafter"/>
</dbReference>
<dbReference type="SUPFAM" id="SSF47413">
    <property type="entry name" value="lambda repressor-like DNA-binding domains"/>
    <property type="match status" value="1"/>
</dbReference>
<dbReference type="STRING" id="1123281.SAMN02745180_01582"/>
<evidence type="ECO:0000256" key="2">
    <source>
        <dbReference type="ARBA" id="ARBA00023125"/>
    </source>
</evidence>
<evidence type="ECO:0000313" key="5">
    <source>
        <dbReference type="EMBL" id="SHH96447.1"/>
    </source>
</evidence>
<dbReference type="Gene3D" id="1.10.260.40">
    <property type="entry name" value="lambda repressor-like DNA-binding domains"/>
    <property type="match status" value="1"/>
</dbReference>
<dbReference type="SMART" id="SM00530">
    <property type="entry name" value="HTH_XRE"/>
    <property type="match status" value="1"/>
</dbReference>
<proteinExistence type="predicted"/>
<gene>
    <name evidence="5" type="ORF">SAMN02745180_01582</name>
</gene>
<sequence>MDDNIQINNVAIGQRMREERCKLGLSQEELAEIIGLSNYYIGQLERGERQMSLPTLVKISKCLHVSLDYLVLGNNLCAVGSVKESSDIYISSSNKDTELENLLKKCSPEELELFKKLMKTVLPYI</sequence>
<accession>A0A1M5X9C0</accession>
<feature type="domain" description="HTH cro/C1-type" evidence="4">
    <location>
        <begin position="16"/>
        <end position="70"/>
    </location>
</feature>
<keyword evidence="3" id="KW-0804">Transcription</keyword>
<dbReference type="GO" id="GO:0003677">
    <property type="term" value="F:DNA binding"/>
    <property type="evidence" value="ECO:0007669"/>
    <property type="project" value="UniProtKB-KW"/>
</dbReference>
<dbReference type="RefSeq" id="WP_072744246.1">
    <property type="nucleotide sequence ID" value="NZ_FQXR01000006.1"/>
</dbReference>
<dbReference type="GO" id="GO:0003700">
    <property type="term" value="F:DNA-binding transcription factor activity"/>
    <property type="evidence" value="ECO:0007669"/>
    <property type="project" value="TreeGrafter"/>
</dbReference>
<keyword evidence="6" id="KW-1185">Reference proteome</keyword>
<dbReference type="InterPro" id="IPR001387">
    <property type="entry name" value="Cro/C1-type_HTH"/>
</dbReference>
<keyword evidence="1" id="KW-0805">Transcription regulation</keyword>
<dbReference type="PANTHER" id="PTHR46797">
    <property type="entry name" value="HTH-TYPE TRANSCRIPTIONAL REGULATOR"/>
    <property type="match status" value="1"/>
</dbReference>
<dbReference type="EMBL" id="FQXR01000006">
    <property type="protein sequence ID" value="SHH96447.1"/>
    <property type="molecule type" value="Genomic_DNA"/>
</dbReference>
<keyword evidence="2 5" id="KW-0238">DNA-binding</keyword>
<dbReference type="PANTHER" id="PTHR46797:SF23">
    <property type="entry name" value="HTH-TYPE TRANSCRIPTIONAL REGULATOR SUTR"/>
    <property type="match status" value="1"/>
</dbReference>
<dbReference type="InterPro" id="IPR050807">
    <property type="entry name" value="TransReg_Diox_bact_type"/>
</dbReference>
<reference evidence="5 6" key="1">
    <citation type="submission" date="2016-11" db="EMBL/GenBank/DDBJ databases">
        <authorList>
            <person name="Jaros S."/>
            <person name="Januszkiewicz K."/>
            <person name="Wedrychowicz H."/>
        </authorList>
    </citation>
    <scope>NUCLEOTIDE SEQUENCE [LARGE SCALE GENOMIC DNA]</scope>
    <source>
        <strain evidence="5 6">DSM 13106</strain>
    </source>
</reference>
<dbReference type="AlphaFoldDB" id="A0A1M5X9C0"/>
<dbReference type="Proteomes" id="UP000184389">
    <property type="component" value="Unassembled WGS sequence"/>
</dbReference>
<dbReference type="CDD" id="cd00093">
    <property type="entry name" value="HTH_XRE"/>
    <property type="match status" value="1"/>
</dbReference>
<dbReference type="OrthoDB" id="9814553at2"/>
<evidence type="ECO:0000313" key="6">
    <source>
        <dbReference type="Proteomes" id="UP000184389"/>
    </source>
</evidence>
<evidence type="ECO:0000259" key="4">
    <source>
        <dbReference type="PROSITE" id="PS50943"/>
    </source>
</evidence>
<dbReference type="InterPro" id="IPR010982">
    <property type="entry name" value="Lambda_DNA-bd_dom_sf"/>
</dbReference>